<dbReference type="BioCyc" id="JESP1508404:G14D9-13487-MONOMER"/>
<gene>
    <name evidence="1" type="ORF">JMA_42030</name>
</gene>
<keyword evidence="1" id="KW-0614">Plasmid</keyword>
<dbReference type="AlphaFoldDB" id="A0A0B5ATH5"/>
<sequence>MSTITCAISKLPILPGEEMVCVPLRFKSQYQMKEGHGRIETKSLMVYSTDAFFLMGLAFKGIAGKNEVFDTIFEDGNTKCLEERFKMPIKQLADVFVQKEKKTHPELNPSIAIFIKKPVFDYLSKDRPPSFNWGKTLEEKYDELQEGIKKWNAKKDVKPADAVYDDDNPFGMMGEYKFELLRDFDDSIFSFKHVYREGLKENTIRTSLIETYNFLVNLNDIGFYFFPVLESHSETDKTLNKSIYEASVQILKEKEARHIEESEMSD</sequence>
<evidence type="ECO:0000313" key="2">
    <source>
        <dbReference type="Proteomes" id="UP000031449"/>
    </source>
</evidence>
<evidence type="ECO:0000313" key="1">
    <source>
        <dbReference type="EMBL" id="AJD93520.1"/>
    </source>
</evidence>
<dbReference type="KEGG" id="jeo:JMA_42030"/>
<protein>
    <submittedName>
        <fullName evidence="1">Uncharacterized protein</fullName>
    </submittedName>
</protein>
<dbReference type="HOGENOM" id="CLU_1045000_0_0_9"/>
<geneLocation type="plasmid" evidence="2"/>
<organism evidence="1 2">
    <name type="scientific">Jeotgalibacillus malaysiensis</name>
    <dbReference type="NCBI Taxonomy" id="1508404"/>
    <lineage>
        <taxon>Bacteria</taxon>
        <taxon>Bacillati</taxon>
        <taxon>Bacillota</taxon>
        <taxon>Bacilli</taxon>
        <taxon>Bacillales</taxon>
        <taxon>Caryophanaceae</taxon>
        <taxon>Jeotgalibacillus</taxon>
    </lineage>
</organism>
<dbReference type="Proteomes" id="UP000031449">
    <property type="component" value="Plasmid unnamed"/>
</dbReference>
<keyword evidence="2" id="KW-1185">Reference proteome</keyword>
<accession>A0A0B5ATH5</accession>
<proteinExistence type="predicted"/>
<reference evidence="1 2" key="1">
    <citation type="submission" date="2014-08" db="EMBL/GenBank/DDBJ databases">
        <title>Complete genome of a marine bacteria Jeotgalibacillus malaysiensis.</title>
        <authorList>
            <person name="Yaakop A.S."/>
            <person name="Chan K.-G."/>
            <person name="Goh K.M."/>
        </authorList>
    </citation>
    <scope>NUCLEOTIDE SEQUENCE [LARGE SCALE GENOMIC DNA]</scope>
    <source>
        <strain evidence="1 2">D5</strain>
        <plasmid evidence="2">Plasmid</plasmid>
    </source>
</reference>
<name>A0A0B5ATH5_9BACL</name>
<dbReference type="EMBL" id="CP009417">
    <property type="protein sequence ID" value="AJD93520.1"/>
    <property type="molecule type" value="Genomic_DNA"/>
</dbReference>